<organism evidence="2 3">
    <name type="scientific">Sulfurimonas diazotrophicus</name>
    <dbReference type="NCBI Taxonomy" id="3131939"/>
    <lineage>
        <taxon>Bacteria</taxon>
        <taxon>Pseudomonadati</taxon>
        <taxon>Campylobacterota</taxon>
        <taxon>Epsilonproteobacteria</taxon>
        <taxon>Campylobacterales</taxon>
        <taxon>Sulfurimonadaceae</taxon>
        <taxon>Sulfurimonas</taxon>
    </lineage>
</organism>
<evidence type="ECO:0000313" key="3">
    <source>
        <dbReference type="Proteomes" id="UP001447842"/>
    </source>
</evidence>
<evidence type="ECO:0000313" key="2">
    <source>
        <dbReference type="EMBL" id="XAU15968.1"/>
    </source>
</evidence>
<feature type="transmembrane region" description="Helical" evidence="1">
    <location>
        <begin position="47"/>
        <end position="64"/>
    </location>
</feature>
<keyword evidence="1" id="KW-1133">Transmembrane helix</keyword>
<feature type="transmembrane region" description="Helical" evidence="1">
    <location>
        <begin position="21"/>
        <end position="41"/>
    </location>
</feature>
<keyword evidence="1" id="KW-0812">Transmembrane</keyword>
<accession>A0ABZ3HDS6</accession>
<name>A0ABZ3HDS6_9BACT</name>
<evidence type="ECO:0000256" key="1">
    <source>
        <dbReference type="SAM" id="Phobius"/>
    </source>
</evidence>
<proteinExistence type="predicted"/>
<sequence>MKTDIPLLEPTPEPTKPLCRTAAWLLGWLFSYGTYLLAVAVWLLYDWFYAIGALLFGFVAFGILRAKIRNISIPPAQQEYQYTDQAIAKWFVVRRMLCDL</sequence>
<keyword evidence="3" id="KW-1185">Reference proteome</keyword>
<dbReference type="RefSeq" id="WP_231020804.1">
    <property type="nucleotide sequence ID" value="NZ_CP147920.1"/>
</dbReference>
<keyword evidence="1" id="KW-0472">Membrane</keyword>
<dbReference type="EMBL" id="CP147920">
    <property type="protein sequence ID" value="XAU15968.1"/>
    <property type="molecule type" value="Genomic_DNA"/>
</dbReference>
<gene>
    <name evidence="2" type="ORF">WCY31_04500</name>
</gene>
<dbReference type="Proteomes" id="UP001447842">
    <property type="component" value="Chromosome"/>
</dbReference>
<protein>
    <submittedName>
        <fullName evidence="2">Uncharacterized protein</fullName>
    </submittedName>
</protein>
<reference evidence="2 3" key="1">
    <citation type="submission" date="2024-03" db="EMBL/GenBank/DDBJ databases">
        <title>Sulfurimonas sp. HSL3-1.</title>
        <authorList>
            <person name="Wang S."/>
        </authorList>
    </citation>
    <scope>NUCLEOTIDE SEQUENCE [LARGE SCALE GENOMIC DNA]</scope>
    <source>
        <strain evidence="2 3">HSL3-1</strain>
    </source>
</reference>